<reference evidence="2" key="1">
    <citation type="submission" date="2023-01" db="EMBL/GenBank/DDBJ databases">
        <title>Human gut microbiome strain richness.</title>
        <authorList>
            <person name="Chen-Liaw A."/>
        </authorList>
    </citation>
    <scope>NUCLEOTIDE SEQUENCE</scope>
    <source>
        <strain evidence="2">1001095st1_G4_1001095IJ_161003</strain>
    </source>
</reference>
<dbReference type="AlphaFoldDB" id="A0AAW6DC93"/>
<evidence type="ECO:0000256" key="1">
    <source>
        <dbReference type="SAM" id="Phobius"/>
    </source>
</evidence>
<protein>
    <recommendedName>
        <fullName evidence="4">Flagellar assembly protein H</fullName>
    </recommendedName>
</protein>
<gene>
    <name evidence="2" type="ORF">PNU26_06900</name>
</gene>
<proteinExistence type="predicted"/>
<dbReference type="RefSeq" id="WP_230310575.1">
    <property type="nucleotide sequence ID" value="NZ_JADOZZ010000004.1"/>
</dbReference>
<evidence type="ECO:0000313" key="3">
    <source>
        <dbReference type="Proteomes" id="UP001210204"/>
    </source>
</evidence>
<dbReference type="EMBL" id="JAQMJT010000006">
    <property type="protein sequence ID" value="MDB8614121.1"/>
    <property type="molecule type" value="Genomic_DNA"/>
</dbReference>
<comment type="caution">
    <text evidence="2">The sequence shown here is derived from an EMBL/GenBank/DDBJ whole genome shotgun (WGS) entry which is preliminary data.</text>
</comment>
<evidence type="ECO:0000313" key="2">
    <source>
        <dbReference type="EMBL" id="MDB8614121.1"/>
    </source>
</evidence>
<keyword evidence="1" id="KW-1133">Transmembrane helix</keyword>
<evidence type="ECO:0008006" key="4">
    <source>
        <dbReference type="Google" id="ProtNLM"/>
    </source>
</evidence>
<accession>A0AAW6DC93</accession>
<organism evidence="2 3">
    <name type="scientific">Streptococcus salivarius</name>
    <dbReference type="NCBI Taxonomy" id="1304"/>
    <lineage>
        <taxon>Bacteria</taxon>
        <taxon>Bacillati</taxon>
        <taxon>Bacillota</taxon>
        <taxon>Bacilli</taxon>
        <taxon>Lactobacillales</taxon>
        <taxon>Streptococcaceae</taxon>
        <taxon>Streptococcus</taxon>
    </lineage>
</organism>
<dbReference type="Proteomes" id="UP001210204">
    <property type="component" value="Unassembled WGS sequence"/>
</dbReference>
<sequence>MTAIFKELDNTDQKWEYAKLAELASEHGGPEQLIEDIYSDGFEDGFNSGCIQGNEEGYKEGYDEGYEDGILDTLAQIENSVQVDDTNNVQQDDSLNKVAMLSGAAAIGGVIVGFFGMWCWNKYKTHKELKAEEKNEIETIKETSAKDYAENLLNEADKDDEIVTAIIDEDGSIITVDFS</sequence>
<feature type="transmembrane region" description="Helical" evidence="1">
    <location>
        <begin position="98"/>
        <end position="120"/>
    </location>
</feature>
<keyword evidence="1" id="KW-0812">Transmembrane</keyword>
<keyword evidence="1" id="KW-0472">Membrane</keyword>
<name>A0AAW6DC93_STRSL</name>